<dbReference type="InterPro" id="IPR003008">
    <property type="entry name" value="Tubulin_FtsZ_GTPase"/>
</dbReference>
<keyword evidence="2" id="KW-0493">Microtubule</keyword>
<evidence type="ECO:0000259" key="5">
    <source>
        <dbReference type="SMART" id="SM00864"/>
    </source>
</evidence>
<dbReference type="InterPro" id="IPR023123">
    <property type="entry name" value="Tubulin_C"/>
</dbReference>
<dbReference type="PANTHER" id="PTHR11588">
    <property type="entry name" value="TUBULIN"/>
    <property type="match status" value="1"/>
</dbReference>
<evidence type="ECO:0000256" key="2">
    <source>
        <dbReference type="ARBA" id="ARBA00022701"/>
    </source>
</evidence>
<comment type="similarity">
    <text evidence="1">Belongs to the tubulin family.</text>
</comment>
<dbReference type="InterPro" id="IPR036525">
    <property type="entry name" value="Tubulin/FtsZ_GTPase_sf"/>
</dbReference>
<feature type="domain" description="Tubulin/FtsZ GTPase" evidence="5">
    <location>
        <begin position="31"/>
        <end position="178"/>
    </location>
</feature>
<keyword evidence="3" id="KW-0547">Nucleotide-binding</keyword>
<evidence type="ECO:0000256" key="1">
    <source>
        <dbReference type="ARBA" id="ARBA00009636"/>
    </source>
</evidence>
<organism evidence="6 7">
    <name type="scientific">Mya arenaria</name>
    <name type="common">Soft-shell clam</name>
    <dbReference type="NCBI Taxonomy" id="6604"/>
    <lineage>
        <taxon>Eukaryota</taxon>
        <taxon>Metazoa</taxon>
        <taxon>Spiralia</taxon>
        <taxon>Lophotrochozoa</taxon>
        <taxon>Mollusca</taxon>
        <taxon>Bivalvia</taxon>
        <taxon>Autobranchia</taxon>
        <taxon>Heteroconchia</taxon>
        <taxon>Euheterodonta</taxon>
        <taxon>Imparidentia</taxon>
        <taxon>Neoheterodontei</taxon>
        <taxon>Myida</taxon>
        <taxon>Myoidea</taxon>
        <taxon>Myidae</taxon>
        <taxon>Mya</taxon>
    </lineage>
</organism>
<dbReference type="InterPro" id="IPR000217">
    <property type="entry name" value="Tubulin"/>
</dbReference>
<evidence type="ECO:0000313" key="7">
    <source>
        <dbReference type="Proteomes" id="UP001164746"/>
    </source>
</evidence>
<dbReference type="InterPro" id="IPR008280">
    <property type="entry name" value="Tub_FtsZ_C"/>
</dbReference>
<dbReference type="Pfam" id="PF00091">
    <property type="entry name" value="Tubulin"/>
    <property type="match status" value="2"/>
</dbReference>
<evidence type="ECO:0000313" key="6">
    <source>
        <dbReference type="EMBL" id="WAR22484.1"/>
    </source>
</evidence>
<sequence>MSTVFLQIGQCGNQVGHSFWKKVIKDEDVKKSKCFLDNEGHLRSVAVDSESKVLKKITRGLPYRKSGDDHLLDDTLNAIRKQVEKCDCFTGIITLHSLTGGTGSGFGSRLTESLREEYPLSHLMSNSDCVVLTHNDDVLYRIQKRTKTEAVSFAHINDAIASHLSGLFLPTDSLRTSGVLEWSRGKCYVLCLQIPDAIQYSSTGAVCVARGDSTGGFLLHASNLEPKLRQGLNCVDWNPFPIDLWNARTNGCGPKGSASLTVAMNSSSIVEYLERVMDRSRVMYDAGAYLHWYWRHGSEQEDFTSGFDTVQTVIDNYKDAIT</sequence>
<name>A0ABY7FMB5_MYAAR</name>
<gene>
    <name evidence="6" type="ORF">MAR_016458</name>
</gene>
<protein>
    <submittedName>
        <fullName evidence="6">TBB1-like protein</fullName>
    </submittedName>
</protein>
<dbReference type="Proteomes" id="UP001164746">
    <property type="component" value="Chromosome 12"/>
</dbReference>
<dbReference type="Gene3D" id="3.40.50.1440">
    <property type="entry name" value="Tubulin/FtsZ, GTPase domain"/>
    <property type="match status" value="2"/>
</dbReference>
<dbReference type="SMART" id="SM00864">
    <property type="entry name" value="Tubulin"/>
    <property type="match status" value="1"/>
</dbReference>
<keyword evidence="7" id="KW-1185">Reference proteome</keyword>
<dbReference type="Gene3D" id="1.10.287.600">
    <property type="entry name" value="Helix hairpin bin"/>
    <property type="match status" value="1"/>
</dbReference>
<accession>A0ABY7FMB5</accession>
<evidence type="ECO:0000256" key="4">
    <source>
        <dbReference type="ARBA" id="ARBA00023134"/>
    </source>
</evidence>
<proteinExistence type="inferred from homology"/>
<dbReference type="SUPFAM" id="SSF52490">
    <property type="entry name" value="Tubulin nucleotide-binding domain-like"/>
    <property type="match status" value="1"/>
</dbReference>
<keyword evidence="4" id="KW-0342">GTP-binding</keyword>
<dbReference type="SUPFAM" id="SSF55307">
    <property type="entry name" value="Tubulin C-terminal domain-like"/>
    <property type="match status" value="1"/>
</dbReference>
<reference evidence="6" key="1">
    <citation type="submission" date="2022-11" db="EMBL/GenBank/DDBJ databases">
        <title>Centuries of genome instability and evolution in soft-shell clam transmissible cancer (bioRxiv).</title>
        <authorList>
            <person name="Hart S.F.M."/>
            <person name="Yonemitsu M.A."/>
            <person name="Giersch R.M."/>
            <person name="Beal B.F."/>
            <person name="Arriagada G."/>
            <person name="Davis B.W."/>
            <person name="Ostrander E.A."/>
            <person name="Goff S.P."/>
            <person name="Metzger M.J."/>
        </authorList>
    </citation>
    <scope>NUCLEOTIDE SEQUENCE</scope>
    <source>
        <strain evidence="6">MELC-2E11</strain>
        <tissue evidence="6">Siphon/mantle</tissue>
    </source>
</reference>
<evidence type="ECO:0000256" key="3">
    <source>
        <dbReference type="ARBA" id="ARBA00022741"/>
    </source>
</evidence>
<dbReference type="EMBL" id="CP111023">
    <property type="protein sequence ID" value="WAR22484.1"/>
    <property type="molecule type" value="Genomic_DNA"/>
</dbReference>